<dbReference type="Pfam" id="PF07992">
    <property type="entry name" value="Pyr_redox_2"/>
    <property type="match status" value="1"/>
</dbReference>
<dbReference type="PANTHER" id="PTHR43735:SF25">
    <property type="entry name" value="NAD(P)H DEHYDROGENASE 3"/>
    <property type="match status" value="1"/>
</dbReference>
<keyword evidence="3" id="KW-1185">Reference proteome</keyword>
<comment type="caution">
    <text evidence="2">The sequence shown here is derived from an EMBL/GenBank/DDBJ whole genome shotgun (WGS) entry which is preliminary data.</text>
</comment>
<dbReference type="InterPro" id="IPR023753">
    <property type="entry name" value="FAD/NAD-binding_dom"/>
</dbReference>
<sequence>MSTTLKTHQIVILGGHYGGLSTAHYLLRHVIPSLATATPYTLYHVSIVFPHVEYFWNIAAPRHLVGESVLPAHKMFLPLEADLKKYTAKQLTIISGKAVALSPENKMVTIATQGNDVRQNIGFDTLVIATGTTSNSALWQMNEDDAVTKDAFKSLHNALPKAKTILIGGGGAVGVETAGEIGTHFKGPEITILSGTDRLLPRLVPGNSASAENRLKALGVSTVHNLRVSSASVEADGTTTVVLSDGSSRKVDVYIDATGGKPNSSFLPSDWVNEKGYVVTDEKTFRAKVPGVYAVGDVASSSDGSFMNLINQVRPMSTSIGLDIATAAGNSTLFTQQIYKPVTNTQLVPIGPSGGVGQAFGWRLPSWLVWLAKSRTFFLEKAEASIKGSDFIKA</sequence>
<dbReference type="InterPro" id="IPR036188">
    <property type="entry name" value="FAD/NAD-bd_sf"/>
</dbReference>
<organism evidence="2 3">
    <name type="scientific">Phlyctema vagabunda</name>
    <dbReference type="NCBI Taxonomy" id="108571"/>
    <lineage>
        <taxon>Eukaryota</taxon>
        <taxon>Fungi</taxon>
        <taxon>Dikarya</taxon>
        <taxon>Ascomycota</taxon>
        <taxon>Pezizomycotina</taxon>
        <taxon>Leotiomycetes</taxon>
        <taxon>Helotiales</taxon>
        <taxon>Dermateaceae</taxon>
        <taxon>Phlyctema</taxon>
    </lineage>
</organism>
<accession>A0ABR4P9H6</accession>
<dbReference type="PRINTS" id="PR00368">
    <property type="entry name" value="FADPNR"/>
</dbReference>
<dbReference type="EMBL" id="JBFCZG010000007">
    <property type="protein sequence ID" value="KAL3419972.1"/>
    <property type="molecule type" value="Genomic_DNA"/>
</dbReference>
<gene>
    <name evidence="2" type="ORF">PVAG01_08471</name>
</gene>
<evidence type="ECO:0000259" key="1">
    <source>
        <dbReference type="Pfam" id="PF07992"/>
    </source>
</evidence>
<reference evidence="2 3" key="1">
    <citation type="submission" date="2024-06" db="EMBL/GenBank/DDBJ databases">
        <title>Complete genome of Phlyctema vagabunda strain 19-DSS-EL-015.</title>
        <authorList>
            <person name="Fiorenzani C."/>
        </authorList>
    </citation>
    <scope>NUCLEOTIDE SEQUENCE [LARGE SCALE GENOMIC DNA]</scope>
    <source>
        <strain evidence="2 3">19-DSS-EL-015</strain>
    </source>
</reference>
<protein>
    <submittedName>
        <fullName evidence="2">Amid-like mitochondrial oxidoreductase</fullName>
    </submittedName>
</protein>
<dbReference type="PRINTS" id="PR00469">
    <property type="entry name" value="PNDRDTASEII"/>
</dbReference>
<dbReference type="SUPFAM" id="SSF51905">
    <property type="entry name" value="FAD/NAD(P)-binding domain"/>
    <property type="match status" value="1"/>
</dbReference>
<evidence type="ECO:0000313" key="3">
    <source>
        <dbReference type="Proteomes" id="UP001629113"/>
    </source>
</evidence>
<dbReference type="Gene3D" id="3.50.50.100">
    <property type="match status" value="1"/>
</dbReference>
<dbReference type="PANTHER" id="PTHR43735">
    <property type="entry name" value="APOPTOSIS-INDUCING FACTOR 1"/>
    <property type="match status" value="1"/>
</dbReference>
<dbReference type="Proteomes" id="UP001629113">
    <property type="component" value="Unassembled WGS sequence"/>
</dbReference>
<proteinExistence type="predicted"/>
<feature type="domain" description="FAD/NAD(P)-binding" evidence="1">
    <location>
        <begin position="9"/>
        <end position="312"/>
    </location>
</feature>
<evidence type="ECO:0000313" key="2">
    <source>
        <dbReference type="EMBL" id="KAL3419972.1"/>
    </source>
</evidence>
<name>A0ABR4P9H6_9HELO</name>